<evidence type="ECO:0000313" key="2">
    <source>
        <dbReference type="EMBL" id="RBP41271.1"/>
    </source>
</evidence>
<dbReference type="OrthoDB" id="190257at2"/>
<name>A0A366HGD9_9BACT</name>
<organism evidence="2 3">
    <name type="scientific">Roseimicrobium gellanilyticum</name>
    <dbReference type="NCBI Taxonomy" id="748857"/>
    <lineage>
        <taxon>Bacteria</taxon>
        <taxon>Pseudomonadati</taxon>
        <taxon>Verrucomicrobiota</taxon>
        <taxon>Verrucomicrobiia</taxon>
        <taxon>Verrucomicrobiales</taxon>
        <taxon>Verrucomicrobiaceae</taxon>
        <taxon>Roseimicrobium</taxon>
    </lineage>
</organism>
<sequence length="152" mass="16990">MANAITPSLRASMERLKHAGAINGLCLAWRRQVLVSLMPFEDFRIEQVVQTFHDARDHFQGNGDRMLDSLWMGFLDVHAMCIFAGEISVIVLHTRQEESDFITGIVKTFLNDAQLLISAALSPANENTEAEGDEAWLPQPPNLNPNQTNVMV</sequence>
<dbReference type="Proteomes" id="UP000253426">
    <property type="component" value="Unassembled WGS sequence"/>
</dbReference>
<reference evidence="2 3" key="1">
    <citation type="submission" date="2018-06" db="EMBL/GenBank/DDBJ databases">
        <title>Genomic Encyclopedia of Type Strains, Phase IV (KMG-IV): sequencing the most valuable type-strain genomes for metagenomic binning, comparative biology and taxonomic classification.</title>
        <authorList>
            <person name="Goeker M."/>
        </authorList>
    </citation>
    <scope>NUCLEOTIDE SEQUENCE [LARGE SCALE GENOMIC DNA]</scope>
    <source>
        <strain evidence="2 3">DSM 25532</strain>
    </source>
</reference>
<comment type="caution">
    <text evidence="2">The sequence shown here is derived from an EMBL/GenBank/DDBJ whole genome shotgun (WGS) entry which is preliminary data.</text>
</comment>
<dbReference type="AlphaFoldDB" id="A0A366HGD9"/>
<protein>
    <submittedName>
        <fullName evidence="2">Uncharacterized protein</fullName>
    </submittedName>
</protein>
<proteinExistence type="predicted"/>
<feature type="region of interest" description="Disordered" evidence="1">
    <location>
        <begin position="128"/>
        <end position="152"/>
    </location>
</feature>
<gene>
    <name evidence="2" type="ORF">DES53_107102</name>
</gene>
<evidence type="ECO:0000256" key="1">
    <source>
        <dbReference type="SAM" id="MobiDB-lite"/>
    </source>
</evidence>
<accession>A0A366HGD9</accession>
<dbReference type="EMBL" id="QNRR01000007">
    <property type="protein sequence ID" value="RBP41271.1"/>
    <property type="molecule type" value="Genomic_DNA"/>
</dbReference>
<evidence type="ECO:0000313" key="3">
    <source>
        <dbReference type="Proteomes" id="UP000253426"/>
    </source>
</evidence>
<dbReference type="RefSeq" id="WP_113959913.1">
    <property type="nucleotide sequence ID" value="NZ_QNRR01000007.1"/>
</dbReference>
<keyword evidence="3" id="KW-1185">Reference proteome</keyword>